<dbReference type="PANTHER" id="PTHR11877:SF46">
    <property type="entry name" value="TYPE III POLYKETIDE SYNTHASE A"/>
    <property type="match status" value="1"/>
</dbReference>
<dbReference type="Pfam" id="PF00195">
    <property type="entry name" value="Chal_sti_synt_N"/>
    <property type="match status" value="1"/>
</dbReference>
<evidence type="ECO:0000313" key="8">
    <source>
        <dbReference type="Proteomes" id="UP000717696"/>
    </source>
</evidence>
<sequence>MASQFCGHSTDSVRDELGEKQPSTDAPNATIKWSRPRLPACSPAPVLIESIATGVPDCMRKQSDTADLVAAHYNSKPEQQEHIRRIYSKTRIDKRHMAVDPLSSTFDRHMSIRQRMDLFLEHAAPLAVDVSLRALAGSGVTNPAEEVGLLVLVTSTGFVAPGIDIAIAKGLQLSASVSRAVVNFMGCAAAMNGLRVAADYVRCRVGSRALVCCVELSSVNAVFADNPNDVIISSLFGDGCAAMVVSGISRGQKHRLQLGQVIVHDQFCSLVGDTLDGITLGVNHNGITCELSPKLPSYIYTGLAPVINKVLSRHGMTKSDVHFWAIHPGGPKIIQESLRALDLDSRVAAKSWDALSEFGNMLSVSLPFVLQRMVAAANLERTNPTGLAFSFAPGVTVEGFLFEVVNPTSASALRLVNRPRLGLKTIVVLTLGRLGLRSPRC</sequence>
<name>A0A9P9DC98_9HYPO</name>
<keyword evidence="3" id="KW-0012">Acyltransferase</keyword>
<reference evidence="7" key="1">
    <citation type="journal article" date="2021" name="Nat. Commun.">
        <title>Genetic determinants of endophytism in the Arabidopsis root mycobiome.</title>
        <authorList>
            <person name="Mesny F."/>
            <person name="Miyauchi S."/>
            <person name="Thiergart T."/>
            <person name="Pickel B."/>
            <person name="Atanasova L."/>
            <person name="Karlsson M."/>
            <person name="Huettel B."/>
            <person name="Barry K.W."/>
            <person name="Haridas S."/>
            <person name="Chen C."/>
            <person name="Bauer D."/>
            <person name="Andreopoulos W."/>
            <person name="Pangilinan J."/>
            <person name="LaButti K."/>
            <person name="Riley R."/>
            <person name="Lipzen A."/>
            <person name="Clum A."/>
            <person name="Drula E."/>
            <person name="Henrissat B."/>
            <person name="Kohler A."/>
            <person name="Grigoriev I.V."/>
            <person name="Martin F.M."/>
            <person name="Hacquard S."/>
        </authorList>
    </citation>
    <scope>NUCLEOTIDE SEQUENCE</scope>
    <source>
        <strain evidence="7">MPI-CAGE-AT-0021</strain>
    </source>
</reference>
<dbReference type="EMBL" id="JAGMUU010000035">
    <property type="protein sequence ID" value="KAH7116586.1"/>
    <property type="molecule type" value="Genomic_DNA"/>
</dbReference>
<dbReference type="InterPro" id="IPR012328">
    <property type="entry name" value="Chalcone/stilbene_synt_C"/>
</dbReference>
<evidence type="ECO:0000256" key="2">
    <source>
        <dbReference type="ARBA" id="ARBA00022679"/>
    </source>
</evidence>
<dbReference type="PANTHER" id="PTHR11877">
    <property type="entry name" value="HYDROXYMETHYLGLUTARYL-COA SYNTHASE"/>
    <property type="match status" value="1"/>
</dbReference>
<dbReference type="Gene3D" id="3.40.47.10">
    <property type="match status" value="2"/>
</dbReference>
<dbReference type="InterPro" id="IPR001099">
    <property type="entry name" value="Chalcone/stilbene_synt_N"/>
</dbReference>
<evidence type="ECO:0000259" key="6">
    <source>
        <dbReference type="Pfam" id="PF02797"/>
    </source>
</evidence>
<dbReference type="AlphaFoldDB" id="A0A9P9DC98"/>
<keyword evidence="2 3" id="KW-0808">Transferase</keyword>
<comment type="similarity">
    <text evidence="1 3">Belongs to the thiolase-like superfamily. Chalcone/stilbene synthases family.</text>
</comment>
<evidence type="ECO:0000256" key="4">
    <source>
        <dbReference type="SAM" id="MobiDB-lite"/>
    </source>
</evidence>
<evidence type="ECO:0000259" key="5">
    <source>
        <dbReference type="Pfam" id="PF00195"/>
    </source>
</evidence>
<feature type="region of interest" description="Disordered" evidence="4">
    <location>
        <begin position="1"/>
        <end position="29"/>
    </location>
</feature>
<gene>
    <name evidence="7" type="ORF">B0J13DRAFT_533080</name>
</gene>
<dbReference type="InterPro" id="IPR016039">
    <property type="entry name" value="Thiolase-like"/>
</dbReference>
<feature type="domain" description="Chalcone/stilbene synthase N-terminal" evidence="5">
    <location>
        <begin position="44"/>
        <end position="245"/>
    </location>
</feature>
<dbReference type="Proteomes" id="UP000717696">
    <property type="component" value="Unassembled WGS sequence"/>
</dbReference>
<feature type="domain" description="Chalcone/stilbene synthase C-terminal" evidence="6">
    <location>
        <begin position="271"/>
        <end position="404"/>
    </location>
</feature>
<proteinExistence type="inferred from homology"/>
<evidence type="ECO:0000256" key="3">
    <source>
        <dbReference type="RuleBase" id="RU003633"/>
    </source>
</evidence>
<dbReference type="PIRSF" id="PIRSF000451">
    <property type="entry name" value="PKS_III"/>
    <property type="match status" value="1"/>
</dbReference>
<dbReference type="SUPFAM" id="SSF53901">
    <property type="entry name" value="Thiolase-like"/>
    <property type="match status" value="1"/>
</dbReference>
<dbReference type="OrthoDB" id="329835at2759"/>
<comment type="caution">
    <text evidence="7">The sequence shown here is derived from an EMBL/GenBank/DDBJ whole genome shotgun (WGS) entry which is preliminary data.</text>
</comment>
<keyword evidence="8" id="KW-1185">Reference proteome</keyword>
<accession>A0A9P9DC98</accession>
<evidence type="ECO:0000256" key="1">
    <source>
        <dbReference type="ARBA" id="ARBA00005531"/>
    </source>
</evidence>
<evidence type="ECO:0000313" key="7">
    <source>
        <dbReference type="EMBL" id="KAH7116586.1"/>
    </source>
</evidence>
<dbReference type="GO" id="GO:0030639">
    <property type="term" value="P:polyketide biosynthetic process"/>
    <property type="evidence" value="ECO:0007669"/>
    <property type="project" value="TreeGrafter"/>
</dbReference>
<feature type="compositionally biased region" description="Polar residues" evidence="4">
    <location>
        <begin position="1"/>
        <end position="10"/>
    </location>
</feature>
<dbReference type="GO" id="GO:0016747">
    <property type="term" value="F:acyltransferase activity, transferring groups other than amino-acyl groups"/>
    <property type="evidence" value="ECO:0007669"/>
    <property type="project" value="InterPro"/>
</dbReference>
<organism evidence="7 8">
    <name type="scientific">Dactylonectria estremocensis</name>
    <dbReference type="NCBI Taxonomy" id="1079267"/>
    <lineage>
        <taxon>Eukaryota</taxon>
        <taxon>Fungi</taxon>
        <taxon>Dikarya</taxon>
        <taxon>Ascomycota</taxon>
        <taxon>Pezizomycotina</taxon>
        <taxon>Sordariomycetes</taxon>
        <taxon>Hypocreomycetidae</taxon>
        <taxon>Hypocreales</taxon>
        <taxon>Nectriaceae</taxon>
        <taxon>Dactylonectria</taxon>
    </lineage>
</organism>
<dbReference type="CDD" id="cd00831">
    <property type="entry name" value="CHS_like"/>
    <property type="match status" value="1"/>
</dbReference>
<dbReference type="Pfam" id="PF02797">
    <property type="entry name" value="Chal_sti_synt_C"/>
    <property type="match status" value="1"/>
</dbReference>
<protein>
    <submittedName>
        <fullName evidence="7">Chalcone/stilbene synthase</fullName>
    </submittedName>
</protein>
<dbReference type="InterPro" id="IPR011141">
    <property type="entry name" value="Polyketide_synthase_type-III"/>
</dbReference>